<accession>A0A1Z8AM89</accession>
<dbReference type="EMBL" id="MAAX01000177">
    <property type="protein sequence ID" value="OUS11423.1"/>
    <property type="molecule type" value="Genomic_DNA"/>
</dbReference>
<sequence length="267" mass="28874">MKLKLLLISFLFLSQLAFSQVGIGTTNPAVGTILHIEDGSGTKGVKLPNADIEDLNTIEPLPAGTEEGIMVYNTNAFTGKGHFYWNGFVWAPIQLFADRSAKFNHAGPIETVAAVNLNKTGAGVDAELMDQTVFDEASTLYTPIADANGRFTSLEVSDDGRYRITVFIGLEKDAVSGGASIQGRLKITDNDIIPVTRYEGSFHRSSEMDRTGDPGGGIDDDGTLYFTEIIELNAGDKVAVNCTRAEGTTAVYQRDPNRSAFIIEKLR</sequence>
<reference evidence="2 3" key="1">
    <citation type="journal article" date="2017" name="Proc. Natl. Acad. Sci. U.S.A.">
        <title>Simulation of Deepwater Horizon oil plume reveals substrate specialization within a complex community of hydrocarbon-degraders.</title>
        <authorList>
            <person name="Hu P."/>
            <person name="Dubinsky E.A."/>
            <person name="Probst A.J."/>
            <person name="Wang J."/>
            <person name="Sieber C.M.K."/>
            <person name="Tom L.M."/>
            <person name="Gardinali P."/>
            <person name="Banfield J.F."/>
            <person name="Atlas R.M."/>
            <person name="Andersen G.L."/>
        </authorList>
    </citation>
    <scope>NUCLEOTIDE SEQUENCE [LARGE SCALE GENOMIC DNA]</scope>
    <source>
        <strain evidence="2">35_9_T64</strain>
    </source>
</reference>
<evidence type="ECO:0000313" key="3">
    <source>
        <dbReference type="Proteomes" id="UP000196102"/>
    </source>
</evidence>
<feature type="signal peptide" evidence="1">
    <location>
        <begin position="1"/>
        <end position="19"/>
    </location>
</feature>
<proteinExistence type="predicted"/>
<comment type="caution">
    <text evidence="2">The sequence shown here is derived from an EMBL/GenBank/DDBJ whole genome shotgun (WGS) entry which is preliminary data.</text>
</comment>
<gene>
    <name evidence="2" type="ORF">A9Q93_11305</name>
</gene>
<dbReference type="Proteomes" id="UP000196102">
    <property type="component" value="Unassembled WGS sequence"/>
</dbReference>
<protein>
    <submittedName>
        <fullName evidence="2">Uncharacterized protein</fullName>
    </submittedName>
</protein>
<feature type="chain" id="PRO_5012261347" evidence="1">
    <location>
        <begin position="20"/>
        <end position="267"/>
    </location>
</feature>
<name>A0A1Z8AM89_9FLAO</name>
<evidence type="ECO:0000256" key="1">
    <source>
        <dbReference type="SAM" id="SignalP"/>
    </source>
</evidence>
<dbReference type="RefSeq" id="WP_303687551.1">
    <property type="nucleotide sequence ID" value="NZ_CAJXYO010000025.1"/>
</dbReference>
<dbReference type="AlphaFoldDB" id="A0A1Z8AM89"/>
<organism evidence="2 3">
    <name type="scientific">Nonlabens dokdonensis</name>
    <dbReference type="NCBI Taxonomy" id="328515"/>
    <lineage>
        <taxon>Bacteria</taxon>
        <taxon>Pseudomonadati</taxon>
        <taxon>Bacteroidota</taxon>
        <taxon>Flavobacteriia</taxon>
        <taxon>Flavobacteriales</taxon>
        <taxon>Flavobacteriaceae</taxon>
        <taxon>Nonlabens</taxon>
    </lineage>
</organism>
<keyword evidence="1" id="KW-0732">Signal</keyword>
<evidence type="ECO:0000313" key="2">
    <source>
        <dbReference type="EMBL" id="OUS11423.1"/>
    </source>
</evidence>